<dbReference type="GO" id="GO:0015344">
    <property type="term" value="F:siderophore uptake transmembrane transporter activity"/>
    <property type="evidence" value="ECO:0007669"/>
    <property type="project" value="TreeGrafter"/>
</dbReference>
<reference evidence="11" key="1">
    <citation type="journal article" date="2014" name="Int. J. Syst. Evol. Microbiol.">
        <title>Complete genome sequence of Corynebacterium casei LMG S-19264T (=DSM 44701T), isolated from a smear-ripened cheese.</title>
        <authorList>
            <consortium name="US DOE Joint Genome Institute (JGI-PGF)"/>
            <person name="Walter F."/>
            <person name="Albersmeier A."/>
            <person name="Kalinowski J."/>
            <person name="Ruckert C."/>
        </authorList>
    </citation>
    <scope>NUCLEOTIDE SEQUENCE</scope>
    <source>
        <strain evidence="11">NBRC 108769</strain>
    </source>
</reference>
<evidence type="ECO:0000256" key="9">
    <source>
        <dbReference type="SAM" id="SignalP"/>
    </source>
</evidence>
<dbReference type="InterPro" id="IPR039426">
    <property type="entry name" value="TonB-dep_rcpt-like"/>
</dbReference>
<dbReference type="RefSeq" id="WP_235293008.1">
    <property type="nucleotide sequence ID" value="NZ_BSOH01000005.1"/>
</dbReference>
<keyword evidence="4 8" id="KW-0812">Transmembrane</keyword>
<dbReference type="Pfam" id="PF13715">
    <property type="entry name" value="CarbopepD_reg_2"/>
    <property type="match status" value="1"/>
</dbReference>
<dbReference type="AlphaFoldDB" id="A0AA37SNV6"/>
<dbReference type="SUPFAM" id="SSF56935">
    <property type="entry name" value="Porins"/>
    <property type="match status" value="1"/>
</dbReference>
<dbReference type="Gene3D" id="2.60.40.1120">
    <property type="entry name" value="Carboxypeptidase-like, regulatory domain"/>
    <property type="match status" value="1"/>
</dbReference>
<dbReference type="GO" id="GO:0009279">
    <property type="term" value="C:cell outer membrane"/>
    <property type="evidence" value="ECO:0007669"/>
    <property type="project" value="UniProtKB-SubCell"/>
</dbReference>
<protein>
    <submittedName>
        <fullName evidence="11">Collagen-binding protein</fullName>
    </submittedName>
</protein>
<keyword evidence="2 8" id="KW-0813">Transport</keyword>
<keyword evidence="7 8" id="KW-0998">Cell outer membrane</keyword>
<gene>
    <name evidence="11" type="ORF">GCM10007940_08210</name>
</gene>
<dbReference type="InterPro" id="IPR037066">
    <property type="entry name" value="Plug_dom_sf"/>
</dbReference>
<dbReference type="InterPro" id="IPR012910">
    <property type="entry name" value="Plug_dom"/>
</dbReference>
<feature type="signal peptide" evidence="9">
    <location>
        <begin position="1"/>
        <end position="18"/>
    </location>
</feature>
<dbReference type="Proteomes" id="UP001156666">
    <property type="component" value="Unassembled WGS sequence"/>
</dbReference>
<keyword evidence="3 8" id="KW-1134">Transmembrane beta strand</keyword>
<evidence type="ECO:0000256" key="7">
    <source>
        <dbReference type="ARBA" id="ARBA00023237"/>
    </source>
</evidence>
<organism evidence="11 12">
    <name type="scientific">Portibacter lacus</name>
    <dbReference type="NCBI Taxonomy" id="1099794"/>
    <lineage>
        <taxon>Bacteria</taxon>
        <taxon>Pseudomonadati</taxon>
        <taxon>Bacteroidota</taxon>
        <taxon>Saprospiria</taxon>
        <taxon>Saprospirales</taxon>
        <taxon>Haliscomenobacteraceae</taxon>
        <taxon>Portibacter</taxon>
    </lineage>
</organism>
<feature type="domain" description="TonB-dependent receptor plug" evidence="10">
    <location>
        <begin position="118"/>
        <end position="220"/>
    </location>
</feature>
<dbReference type="PROSITE" id="PS52016">
    <property type="entry name" value="TONB_DEPENDENT_REC_3"/>
    <property type="match status" value="1"/>
</dbReference>
<keyword evidence="12" id="KW-1185">Reference proteome</keyword>
<evidence type="ECO:0000256" key="1">
    <source>
        <dbReference type="ARBA" id="ARBA00004571"/>
    </source>
</evidence>
<comment type="caution">
    <text evidence="11">The sequence shown here is derived from an EMBL/GenBank/DDBJ whole genome shotgun (WGS) entry which is preliminary data.</text>
</comment>
<evidence type="ECO:0000256" key="5">
    <source>
        <dbReference type="ARBA" id="ARBA00022729"/>
    </source>
</evidence>
<keyword evidence="6 8" id="KW-0472">Membrane</keyword>
<dbReference type="Gene3D" id="2.40.170.20">
    <property type="entry name" value="TonB-dependent receptor, beta-barrel domain"/>
    <property type="match status" value="1"/>
</dbReference>
<comment type="similarity">
    <text evidence="8">Belongs to the TonB-dependent receptor family.</text>
</comment>
<reference evidence="11" key="2">
    <citation type="submission" date="2023-01" db="EMBL/GenBank/DDBJ databases">
        <title>Draft genome sequence of Portibacter lacus strain NBRC 108769.</title>
        <authorList>
            <person name="Sun Q."/>
            <person name="Mori K."/>
        </authorList>
    </citation>
    <scope>NUCLEOTIDE SEQUENCE</scope>
    <source>
        <strain evidence="11">NBRC 108769</strain>
    </source>
</reference>
<dbReference type="InterPro" id="IPR036942">
    <property type="entry name" value="Beta-barrel_TonB_sf"/>
</dbReference>
<dbReference type="EMBL" id="BSOH01000005">
    <property type="protein sequence ID" value="GLR16206.1"/>
    <property type="molecule type" value="Genomic_DNA"/>
</dbReference>
<feature type="chain" id="PRO_5041365773" evidence="9">
    <location>
        <begin position="19"/>
        <end position="773"/>
    </location>
</feature>
<keyword evidence="5 9" id="KW-0732">Signal</keyword>
<sequence length="773" mass="87158">MRASILFILFFSFYSAFGQNFTVSGSLRDGETGEDLIGATISVEELPGVGTSANAYGFYSLTLEKGEYTLVYEYIGLEKVVRKINLDQPLEINIELGQSSIQMEEVVIKAERDDANVSETKMSVTKLDPKDIASVPVIFGEKDIIKTLQLTPGVKTAGEGNSGFYVRGGGIDQNLILLDEAPVYNASHLLGFFSVFNSDAIKDVTLYKGGIPAEFGGRASSVMDIKMKDGNSKRLGVSGGVGLISSRLTVEAPIVKDKGSFMISGRRTYADVFLGLATNEALKNSTLYFYDLNAKANYRITKKDRIYLSGYFGRDIFGFNDNQFGFNWGNTTGTLRWNHLFSEKLFSNTSLIYSDYDYKFNASFGENASFSVSSGIEDINLKQDFSWFPSPNNTVKFGFNAVYHTFLPGEISSNEGSIFNDEKIPENYAMEGALYIQNDQKISDKISLNYGIRYAMFNQLGPGLIKTYDPEGTVTSENTFGDWESVKYYGGFEPRASAKYQINQNSSVKLSFTRNYQFVHLLSNSTTTTPTDVWVPSSVNVKPQISDQVAFGYFRNLFKNQYELSVETYYKTLENQIDYKNGADLILNPEVESELVFGDGYAYGAEFYLRKRKGDFTGWISYSVGRTFRRFKEINDGEYFPARQDRIHDLAVVGIYNITARWNVSGTFVFYTGDAATFPSGRYKLEGISVPYYTERNGYRFPNYNRMDLGATYISSKSDRFESSWNLSIYNVYGRENAFTIDFRQSEDNPNENEAFQIALFKWVPSLSYNFKF</sequence>
<evidence type="ECO:0000256" key="3">
    <source>
        <dbReference type="ARBA" id="ARBA00022452"/>
    </source>
</evidence>
<dbReference type="InterPro" id="IPR008969">
    <property type="entry name" value="CarboxyPept-like_regulatory"/>
</dbReference>
<proteinExistence type="inferred from homology"/>
<accession>A0AA37SNV6</accession>
<evidence type="ECO:0000256" key="2">
    <source>
        <dbReference type="ARBA" id="ARBA00022448"/>
    </source>
</evidence>
<dbReference type="GO" id="GO:0044718">
    <property type="term" value="P:siderophore transmembrane transport"/>
    <property type="evidence" value="ECO:0007669"/>
    <property type="project" value="TreeGrafter"/>
</dbReference>
<dbReference type="PANTHER" id="PTHR30069:SF29">
    <property type="entry name" value="HEMOGLOBIN AND HEMOGLOBIN-HAPTOGLOBIN-BINDING PROTEIN 1-RELATED"/>
    <property type="match status" value="1"/>
</dbReference>
<evidence type="ECO:0000313" key="12">
    <source>
        <dbReference type="Proteomes" id="UP001156666"/>
    </source>
</evidence>
<evidence type="ECO:0000256" key="6">
    <source>
        <dbReference type="ARBA" id="ARBA00023136"/>
    </source>
</evidence>
<name>A0AA37SNV6_9BACT</name>
<dbReference type="Gene3D" id="2.170.130.10">
    <property type="entry name" value="TonB-dependent receptor, plug domain"/>
    <property type="match status" value="1"/>
</dbReference>
<dbReference type="PANTHER" id="PTHR30069">
    <property type="entry name" value="TONB-DEPENDENT OUTER MEMBRANE RECEPTOR"/>
    <property type="match status" value="1"/>
</dbReference>
<dbReference type="Pfam" id="PF07715">
    <property type="entry name" value="Plug"/>
    <property type="match status" value="1"/>
</dbReference>
<evidence type="ECO:0000259" key="10">
    <source>
        <dbReference type="Pfam" id="PF07715"/>
    </source>
</evidence>
<comment type="subcellular location">
    <subcellularLocation>
        <location evidence="1 8">Cell outer membrane</location>
        <topology evidence="1 8">Multi-pass membrane protein</topology>
    </subcellularLocation>
</comment>
<dbReference type="SUPFAM" id="SSF49464">
    <property type="entry name" value="Carboxypeptidase regulatory domain-like"/>
    <property type="match status" value="1"/>
</dbReference>
<keyword evidence="11" id="KW-0176">Collagen</keyword>
<evidence type="ECO:0000256" key="4">
    <source>
        <dbReference type="ARBA" id="ARBA00022692"/>
    </source>
</evidence>
<evidence type="ECO:0000313" key="11">
    <source>
        <dbReference type="EMBL" id="GLR16206.1"/>
    </source>
</evidence>
<evidence type="ECO:0000256" key="8">
    <source>
        <dbReference type="PROSITE-ProRule" id="PRU01360"/>
    </source>
</evidence>